<evidence type="ECO:0000313" key="4">
    <source>
        <dbReference type="Proteomes" id="UP000439522"/>
    </source>
</evidence>
<dbReference type="InterPro" id="IPR008640">
    <property type="entry name" value="Adhesin_Head_dom"/>
</dbReference>
<sequence>MNRYHLVLVSVAFAGSASAQTIDIVGENTVIDQLTPPGGRCVPTYANTVSYGPGDVRSDGTTNLGPITETSSHCVTSLPPTDILDGQFTIAFRAGDTITGTFSGSADSTATPGVFAASKLLTITGGTGRFAGATGTIDQGGLLSVAAGLGTYTGTLTGAITTTATTESGNFATAYGDGSAALGDYASAYGGLSIARGDRALAVGSMAEATATGATALGDQTIASGPASVALGQSAAATAPAATALGHNADAFGLASTAVGVRAVSSAAQSTALGASANASFAASTAIGSGAATSRANEVALGGTGSSVRVGDIAASTASQTGSLGVATVDANGTLGRDTSLFANVAALQSAASGFQSSIATLDGRVTSLFDLRDIDRRDMRKGVAAAVAMGHAPFPSAPGKTSYVLNGAMFRGEAAVGGSLLHRLDSDTPVAIGVGFSFAGEKNNAFRAGVAGEF</sequence>
<dbReference type="Pfam" id="PF05658">
    <property type="entry name" value="YadA_head"/>
    <property type="match status" value="3"/>
</dbReference>
<dbReference type="GO" id="GO:0019867">
    <property type="term" value="C:outer membrane"/>
    <property type="evidence" value="ECO:0007669"/>
    <property type="project" value="InterPro"/>
</dbReference>
<dbReference type="Gene3D" id="2.150.10.10">
    <property type="entry name" value="Serralysin-like metalloprotease, C-terminal"/>
    <property type="match status" value="1"/>
</dbReference>
<dbReference type="SUPFAM" id="SSF101967">
    <property type="entry name" value="Adhesin YadA, collagen-binding domain"/>
    <property type="match status" value="1"/>
</dbReference>
<feature type="chain" id="PRO_5026207470" description="Trimeric autotransporter adhesin YadA-like head domain-containing protein" evidence="1">
    <location>
        <begin position="20"/>
        <end position="455"/>
    </location>
</feature>
<dbReference type="RefSeq" id="WP_160610880.1">
    <property type="nucleotide sequence ID" value="NZ_WTZA01000001.1"/>
</dbReference>
<feature type="signal peptide" evidence="1">
    <location>
        <begin position="1"/>
        <end position="19"/>
    </location>
</feature>
<proteinExistence type="predicted"/>
<dbReference type="InterPro" id="IPR011049">
    <property type="entry name" value="Serralysin-like_metalloprot_C"/>
</dbReference>
<dbReference type="OrthoDB" id="6656789at2"/>
<reference evidence="3 4" key="1">
    <citation type="submission" date="2019-12" db="EMBL/GenBank/DDBJ databases">
        <title>Genomic-based taxomic classification of the family Erythrobacteraceae.</title>
        <authorList>
            <person name="Xu L."/>
        </authorList>
    </citation>
    <scope>NUCLEOTIDE SEQUENCE [LARGE SCALE GENOMIC DNA]</scope>
    <source>
        <strain evidence="3 4">100921-2</strain>
    </source>
</reference>
<name>A0A6I4TD22_9SPHN</name>
<feature type="domain" description="Trimeric autotransporter adhesin YadA-like head" evidence="2">
    <location>
        <begin position="195"/>
        <end position="220"/>
    </location>
</feature>
<dbReference type="AlphaFoldDB" id="A0A6I4TD22"/>
<feature type="domain" description="Trimeric autotransporter adhesin YadA-like head" evidence="2">
    <location>
        <begin position="223"/>
        <end position="249"/>
    </location>
</feature>
<keyword evidence="1" id="KW-0732">Signal</keyword>
<evidence type="ECO:0000259" key="2">
    <source>
        <dbReference type="Pfam" id="PF05658"/>
    </source>
</evidence>
<dbReference type="EMBL" id="WTZA01000001">
    <property type="protein sequence ID" value="MXO75211.1"/>
    <property type="molecule type" value="Genomic_DNA"/>
</dbReference>
<evidence type="ECO:0000256" key="1">
    <source>
        <dbReference type="SAM" id="SignalP"/>
    </source>
</evidence>
<keyword evidence="4" id="KW-1185">Reference proteome</keyword>
<dbReference type="Proteomes" id="UP000439522">
    <property type="component" value="Unassembled WGS sequence"/>
</dbReference>
<organism evidence="3 4">
    <name type="scientific">Tsuneonella aeria</name>
    <dbReference type="NCBI Taxonomy" id="1837929"/>
    <lineage>
        <taxon>Bacteria</taxon>
        <taxon>Pseudomonadati</taxon>
        <taxon>Pseudomonadota</taxon>
        <taxon>Alphaproteobacteria</taxon>
        <taxon>Sphingomonadales</taxon>
        <taxon>Erythrobacteraceae</taxon>
        <taxon>Tsuneonella</taxon>
    </lineage>
</organism>
<gene>
    <name evidence="3" type="ORF">GRI40_08280</name>
</gene>
<evidence type="ECO:0000313" key="3">
    <source>
        <dbReference type="EMBL" id="MXO75211.1"/>
    </source>
</evidence>
<feature type="domain" description="Trimeric autotransporter adhesin YadA-like head" evidence="2">
    <location>
        <begin position="253"/>
        <end position="277"/>
    </location>
</feature>
<accession>A0A6I4TD22</accession>
<dbReference type="Gene3D" id="3.30.1300.30">
    <property type="entry name" value="GSPII I/J protein-like"/>
    <property type="match status" value="1"/>
</dbReference>
<protein>
    <recommendedName>
        <fullName evidence="2">Trimeric autotransporter adhesin YadA-like head domain-containing protein</fullName>
    </recommendedName>
</protein>
<comment type="caution">
    <text evidence="3">The sequence shown here is derived from an EMBL/GenBank/DDBJ whole genome shotgun (WGS) entry which is preliminary data.</text>
</comment>